<evidence type="ECO:0008006" key="3">
    <source>
        <dbReference type="Google" id="ProtNLM"/>
    </source>
</evidence>
<dbReference type="RefSeq" id="WP_282011760.1">
    <property type="nucleotide sequence ID" value="NZ_OX336137.1"/>
</dbReference>
<accession>A0ABM9HFF8</accession>
<reference evidence="1 2" key="1">
    <citation type="submission" date="2022-09" db="EMBL/GenBank/DDBJ databases">
        <authorList>
            <person name="Kop L."/>
        </authorList>
    </citation>
    <scope>NUCLEOTIDE SEQUENCE [LARGE SCALE GENOMIC DNA]</scope>
    <source>
        <strain evidence="1 2">347</strain>
    </source>
</reference>
<evidence type="ECO:0000313" key="2">
    <source>
        <dbReference type="Proteomes" id="UP001157733"/>
    </source>
</evidence>
<proteinExistence type="predicted"/>
<keyword evidence="2" id="KW-1185">Reference proteome</keyword>
<name>A0ABM9HFF8_9BACT</name>
<evidence type="ECO:0000313" key="1">
    <source>
        <dbReference type="EMBL" id="CAI2718892.1"/>
    </source>
</evidence>
<dbReference type="Proteomes" id="UP001157733">
    <property type="component" value="Chromosome"/>
</dbReference>
<sequence>MNIIDIDFEKGTVQSDFKVWNIVSNDNNQYLLLQREENGRYHVAEADVKKKHLWEVKEINYRDPEGGSFVFDEDSGITHIA</sequence>
<gene>
    <name evidence="1" type="ORF">NSPWAT_2036</name>
</gene>
<organism evidence="1 2">
    <name type="scientific">Nitrospina watsonii</name>
    <dbReference type="NCBI Taxonomy" id="1323948"/>
    <lineage>
        <taxon>Bacteria</taxon>
        <taxon>Pseudomonadati</taxon>
        <taxon>Nitrospinota/Tectimicrobiota group</taxon>
        <taxon>Nitrospinota</taxon>
        <taxon>Nitrospinia</taxon>
        <taxon>Nitrospinales</taxon>
        <taxon>Nitrospinaceae</taxon>
        <taxon>Nitrospina</taxon>
    </lineage>
</organism>
<protein>
    <recommendedName>
        <fullName evidence="3">Ricin B lectin domain-containing protein</fullName>
    </recommendedName>
</protein>
<dbReference type="EMBL" id="OX336137">
    <property type="protein sequence ID" value="CAI2718892.1"/>
    <property type="molecule type" value="Genomic_DNA"/>
</dbReference>